<dbReference type="PATRIC" id="fig|1235802.3.peg.2637"/>
<dbReference type="eggNOG" id="ENOG502Z9TS">
    <property type="taxonomic scope" value="Bacteria"/>
</dbReference>
<keyword evidence="1" id="KW-1133">Transmembrane helix</keyword>
<feature type="transmembrane region" description="Helical" evidence="1">
    <location>
        <begin position="207"/>
        <end position="228"/>
    </location>
</feature>
<dbReference type="EMBL" id="AQFT01000074">
    <property type="protein sequence ID" value="EMZ27036.1"/>
    <property type="molecule type" value="Genomic_DNA"/>
</dbReference>
<keyword evidence="1" id="KW-0812">Transmembrane</keyword>
<feature type="transmembrane region" description="Helical" evidence="1">
    <location>
        <begin position="153"/>
        <end position="175"/>
    </location>
</feature>
<protein>
    <recommendedName>
        <fullName evidence="4">ABC transporter permease</fullName>
    </recommendedName>
</protein>
<evidence type="ECO:0000256" key="1">
    <source>
        <dbReference type="SAM" id="Phobius"/>
    </source>
</evidence>
<evidence type="ECO:0000313" key="3">
    <source>
        <dbReference type="Proteomes" id="UP000012589"/>
    </source>
</evidence>
<evidence type="ECO:0008006" key="4">
    <source>
        <dbReference type="Google" id="ProtNLM"/>
    </source>
</evidence>
<keyword evidence="3" id="KW-1185">Reference proteome</keyword>
<feature type="transmembrane region" description="Helical" evidence="1">
    <location>
        <begin position="61"/>
        <end position="85"/>
    </location>
</feature>
<sequence length="234" mass="25913">MLKLIKLEWKKNNIVKYIRNAVIVTSLLCLFIFALAFLGIADDPDGTLDAAPGMDTISSPIELFTGMAFLIFTSVMLESFIVSAYKNKTMNLMFTYPVKRQKILASQMAAVWSFNFAALVLSKLVIYLCIFMGSKYMRSSFAIDFDMGSLSFYIQLILKSFVIVSMSFIALFTGMAVKSSKAAIITSFLLIFLTQANVGDFTMADNAVFPLVLTAVSFGFAVLSICNVENKDLL</sequence>
<comment type="caution">
    <text evidence="2">The sequence shown here is derived from an EMBL/GenBank/DDBJ whole genome shotgun (WGS) entry which is preliminary data.</text>
</comment>
<feature type="transmembrane region" description="Helical" evidence="1">
    <location>
        <begin position="109"/>
        <end position="133"/>
    </location>
</feature>
<dbReference type="OrthoDB" id="9784784at2"/>
<evidence type="ECO:0000313" key="2">
    <source>
        <dbReference type="EMBL" id="EMZ27036.1"/>
    </source>
</evidence>
<feature type="transmembrane region" description="Helical" evidence="1">
    <location>
        <begin position="21"/>
        <end position="41"/>
    </location>
</feature>
<name>N2AGA6_9FIRM</name>
<accession>N2AGA6</accession>
<dbReference type="AlphaFoldDB" id="N2AGA6"/>
<dbReference type="HOGENOM" id="CLU_102870_2_0_9"/>
<proteinExistence type="predicted"/>
<organism evidence="2 3">
    <name type="scientific">Eubacterium plexicaudatum ASF492</name>
    <dbReference type="NCBI Taxonomy" id="1235802"/>
    <lineage>
        <taxon>Bacteria</taxon>
        <taxon>Bacillati</taxon>
        <taxon>Bacillota</taxon>
        <taxon>Clostridia</taxon>
        <taxon>Eubacteriales</taxon>
        <taxon>Eubacteriaceae</taxon>
        <taxon>Eubacterium</taxon>
    </lineage>
</organism>
<dbReference type="STRING" id="1235802.C823_02495"/>
<reference evidence="2 3" key="1">
    <citation type="journal article" date="2014" name="Genome Announc.">
        <title>Draft genome sequences of the altered schaedler flora, a defined bacterial community from gnotobiotic mice.</title>
        <authorList>
            <person name="Wannemuehler M.J."/>
            <person name="Overstreet A.M."/>
            <person name="Ward D.V."/>
            <person name="Phillips G.J."/>
        </authorList>
    </citation>
    <scope>NUCLEOTIDE SEQUENCE [LARGE SCALE GENOMIC DNA]</scope>
    <source>
        <strain evidence="2 3">ASF492</strain>
    </source>
</reference>
<keyword evidence="1" id="KW-0472">Membrane</keyword>
<feature type="transmembrane region" description="Helical" evidence="1">
    <location>
        <begin position="182"/>
        <end position="201"/>
    </location>
</feature>
<gene>
    <name evidence="2" type="ORF">C823_02495</name>
</gene>
<dbReference type="Proteomes" id="UP000012589">
    <property type="component" value="Unassembled WGS sequence"/>
</dbReference>